<evidence type="ECO:0000313" key="2">
    <source>
        <dbReference type="EMBL" id="EXY75087.1"/>
    </source>
</evidence>
<dbReference type="RefSeq" id="WP_010992358.1">
    <property type="nucleotide sequence ID" value="NZ_JGCY01000248.1"/>
</dbReference>
<proteinExistence type="predicted"/>
<feature type="chain" id="PRO_5001478650" description="DUF4252 domain-containing protein" evidence="1">
    <location>
        <begin position="22"/>
        <end position="227"/>
    </location>
</feature>
<keyword evidence="1" id="KW-0732">Signal</keyword>
<dbReference type="EMBL" id="JGCY01000248">
    <property type="protein sequence ID" value="EXY75087.1"/>
    <property type="molecule type" value="Genomic_DNA"/>
</dbReference>
<dbReference type="Pfam" id="PF14060">
    <property type="entry name" value="DUF4252"/>
    <property type="match status" value="1"/>
</dbReference>
<dbReference type="InterPro" id="IPR025348">
    <property type="entry name" value="DUF4252"/>
</dbReference>
<evidence type="ECO:0000256" key="1">
    <source>
        <dbReference type="SAM" id="SignalP"/>
    </source>
</evidence>
<protein>
    <recommendedName>
        <fullName evidence="4">DUF4252 domain-containing protein</fullName>
    </recommendedName>
</protein>
<organism evidence="2 3">
    <name type="scientific">Bacteroides fragilis str. 3988T(B)14</name>
    <dbReference type="NCBI Taxonomy" id="1339315"/>
    <lineage>
        <taxon>Bacteria</taxon>
        <taxon>Pseudomonadati</taxon>
        <taxon>Bacteroidota</taxon>
        <taxon>Bacteroidia</taxon>
        <taxon>Bacteroidales</taxon>
        <taxon>Bacteroidaceae</taxon>
        <taxon>Bacteroides</taxon>
    </lineage>
</organism>
<comment type="caution">
    <text evidence="2">The sequence shown here is derived from an EMBL/GenBank/DDBJ whole genome shotgun (WGS) entry which is preliminary data.</text>
</comment>
<sequence>MKTMKFILACVLLLSPLLCQAQKNLFNKYNDMKGVSSVYISKAMMELNPNLFMKDLYIGKVAEHLNSVQVLSTHDNKVREEMAKDIRSLVQSSKYELLMKQKSTVSGSEVYVNRKGSKVKELIMVMNGASSLKFVYMEGDMTTDDIKKLMLYQSTSQNFIISGDLFYANNKPVTYFKKGNSDNQKDMAELSGTYNLNSIDTNYKEELSTLNDKLKRIDQGLKNMNIK</sequence>
<reference evidence="2 3" key="1">
    <citation type="submission" date="2014-02" db="EMBL/GenBank/DDBJ databases">
        <authorList>
            <person name="Sears C."/>
            <person name="Carroll K."/>
            <person name="Sack B.R."/>
            <person name="Qadri F."/>
            <person name="Myers L.L."/>
            <person name="Chung G.-T."/>
            <person name="Escheverria P."/>
            <person name="Fraser C.M."/>
            <person name="Sadzewicz L."/>
            <person name="Shefchek K.A."/>
            <person name="Tallon L."/>
            <person name="Das S.P."/>
            <person name="Daugherty S."/>
            <person name="Mongodin E.F."/>
        </authorList>
    </citation>
    <scope>NUCLEOTIDE SEQUENCE [LARGE SCALE GENOMIC DNA]</scope>
    <source>
        <strain evidence="3">3988T(B)14</strain>
    </source>
</reference>
<evidence type="ECO:0000313" key="3">
    <source>
        <dbReference type="Proteomes" id="UP000020529"/>
    </source>
</evidence>
<accession>A0A015SXX9</accession>
<dbReference type="GeneID" id="60369140"/>
<dbReference type="Proteomes" id="UP000020529">
    <property type="component" value="Unassembled WGS sequence"/>
</dbReference>
<gene>
    <name evidence="2" type="ORF">M124_1087</name>
</gene>
<name>A0A015SXX9_BACFG</name>
<evidence type="ECO:0008006" key="4">
    <source>
        <dbReference type="Google" id="ProtNLM"/>
    </source>
</evidence>
<dbReference type="PATRIC" id="fig|1339315.3.peg.1881"/>
<feature type="signal peptide" evidence="1">
    <location>
        <begin position="1"/>
        <end position="21"/>
    </location>
</feature>
<dbReference type="AlphaFoldDB" id="A0A015SXX9"/>